<keyword evidence="2" id="KW-1185">Reference proteome</keyword>
<organism evidence="1 2">
    <name type="scientific">Tanacetum coccineum</name>
    <dbReference type="NCBI Taxonomy" id="301880"/>
    <lineage>
        <taxon>Eukaryota</taxon>
        <taxon>Viridiplantae</taxon>
        <taxon>Streptophyta</taxon>
        <taxon>Embryophyta</taxon>
        <taxon>Tracheophyta</taxon>
        <taxon>Spermatophyta</taxon>
        <taxon>Magnoliopsida</taxon>
        <taxon>eudicotyledons</taxon>
        <taxon>Gunneridae</taxon>
        <taxon>Pentapetalae</taxon>
        <taxon>asterids</taxon>
        <taxon>campanulids</taxon>
        <taxon>Asterales</taxon>
        <taxon>Asteraceae</taxon>
        <taxon>Asteroideae</taxon>
        <taxon>Anthemideae</taxon>
        <taxon>Anthemidinae</taxon>
        <taxon>Tanacetum</taxon>
    </lineage>
</organism>
<comment type="caution">
    <text evidence="1">The sequence shown here is derived from an EMBL/GenBank/DDBJ whole genome shotgun (WGS) entry which is preliminary data.</text>
</comment>
<gene>
    <name evidence="1" type="ORF">Tco_1069640</name>
</gene>
<evidence type="ECO:0000313" key="1">
    <source>
        <dbReference type="EMBL" id="GJT87923.1"/>
    </source>
</evidence>
<evidence type="ECO:0000313" key="2">
    <source>
        <dbReference type="Proteomes" id="UP001151760"/>
    </source>
</evidence>
<protein>
    <submittedName>
        <fullName evidence="1">Uncharacterized protein</fullName>
    </submittedName>
</protein>
<proteinExistence type="predicted"/>
<dbReference type="Proteomes" id="UP001151760">
    <property type="component" value="Unassembled WGS sequence"/>
</dbReference>
<reference evidence="1" key="1">
    <citation type="journal article" date="2022" name="Int. J. Mol. Sci.">
        <title>Draft Genome of Tanacetum Coccineum: Genomic Comparison of Closely Related Tanacetum-Family Plants.</title>
        <authorList>
            <person name="Yamashiro T."/>
            <person name="Shiraishi A."/>
            <person name="Nakayama K."/>
            <person name="Satake H."/>
        </authorList>
    </citation>
    <scope>NUCLEOTIDE SEQUENCE</scope>
</reference>
<name>A0ABQ5HLD4_9ASTR</name>
<accession>A0ABQ5HLD4</accession>
<reference evidence="1" key="2">
    <citation type="submission" date="2022-01" db="EMBL/GenBank/DDBJ databases">
        <authorList>
            <person name="Yamashiro T."/>
            <person name="Shiraishi A."/>
            <person name="Satake H."/>
            <person name="Nakayama K."/>
        </authorList>
    </citation>
    <scope>NUCLEOTIDE SEQUENCE</scope>
</reference>
<dbReference type="EMBL" id="BQNB010019682">
    <property type="protein sequence ID" value="GJT87923.1"/>
    <property type="molecule type" value="Genomic_DNA"/>
</dbReference>
<sequence>MHRTMRKSGNGTNIMHHLPMYPRRGKKSLTVPRQRRPNNSVTMTYKESRAKLKQQIVDTETSSSSNESRYDVQGTVGAGLRRARKLGQVATTCEEPSGQTLCEEPSGTFYVVRGTCQVAYECEEPSGQVLRRARKLGHVAYDVLEEPWAQSLRRAGKTSGRFTTLRETQEKTWSSRYDVRGTVGAGLRRARKLGQVATTCEERSGQVYDMRVTLVKSLRRARNRRGTFTSCEETWSSRYDVRGNVVAGLRRARKLGQVATTCEEPSGHVYVVRGNLVKSLRRARKRRGRFTTCEETWSSRYDVRGTVRARLRHARKLGQVATTCEETSGQVYDVRENLVKSLRRARNRRGTFTSCEETWSSRYDVRGNRSGRFYNVREKLVAMTDARNRREGLRRARELGHVAHDVLRGTVGQSFTSCEETLSSATLCEEPPGLGLRTLSGVTLVKSLDVAEDPLVVLHGLRNDEEPRIR</sequence>